<evidence type="ECO:0008006" key="4">
    <source>
        <dbReference type="Google" id="ProtNLM"/>
    </source>
</evidence>
<accession>A0A2N7U1Q4</accession>
<organism evidence="2 3">
    <name type="scientific">Billgrantia endophytica</name>
    <dbReference type="NCBI Taxonomy" id="2033802"/>
    <lineage>
        <taxon>Bacteria</taxon>
        <taxon>Pseudomonadati</taxon>
        <taxon>Pseudomonadota</taxon>
        <taxon>Gammaproteobacteria</taxon>
        <taxon>Oceanospirillales</taxon>
        <taxon>Halomonadaceae</taxon>
        <taxon>Billgrantia</taxon>
    </lineage>
</organism>
<dbReference type="InterPro" id="IPR010069">
    <property type="entry name" value="CdiA_FHA1_rpt"/>
</dbReference>
<comment type="caution">
    <text evidence="2">The sequence shown here is derived from an EMBL/GenBank/DDBJ whole genome shotgun (WGS) entry which is preliminary data.</text>
</comment>
<feature type="non-terminal residue" evidence="2">
    <location>
        <position position="1"/>
    </location>
</feature>
<gene>
    <name evidence="2" type="ORF">C1H69_14000</name>
</gene>
<feature type="compositionally biased region" description="Basic and acidic residues" evidence="1">
    <location>
        <begin position="2192"/>
        <end position="2201"/>
    </location>
</feature>
<feature type="region of interest" description="Disordered" evidence="1">
    <location>
        <begin position="1513"/>
        <end position="1545"/>
    </location>
</feature>
<reference evidence="2 3" key="1">
    <citation type="submission" date="2018-01" db="EMBL/GenBank/DDBJ databases">
        <title>Halomonas endophytica sp. nov., isolated from storage liquid in the stems of Populus euphratica.</title>
        <authorList>
            <person name="Chen C."/>
        </authorList>
    </citation>
    <scope>NUCLEOTIDE SEQUENCE [LARGE SCALE GENOMIC DNA]</scope>
    <source>
        <strain evidence="2 3">MC28</strain>
    </source>
</reference>
<evidence type="ECO:0000313" key="2">
    <source>
        <dbReference type="EMBL" id="PMR74361.1"/>
    </source>
</evidence>
<dbReference type="Pfam" id="PF05594">
    <property type="entry name" value="Fil_haemagg"/>
    <property type="match status" value="11"/>
</dbReference>
<dbReference type="Proteomes" id="UP000235803">
    <property type="component" value="Unassembled WGS sequence"/>
</dbReference>
<dbReference type="InterPro" id="IPR025157">
    <property type="entry name" value="Hemagglutinin_rpt"/>
</dbReference>
<dbReference type="NCBIfam" id="TIGR01731">
    <property type="entry name" value="fil_hemag_20aa"/>
    <property type="match status" value="28"/>
</dbReference>
<feature type="compositionally biased region" description="Polar residues" evidence="1">
    <location>
        <begin position="1525"/>
        <end position="1539"/>
    </location>
</feature>
<keyword evidence="3" id="KW-1185">Reference proteome</keyword>
<protein>
    <recommendedName>
        <fullName evidence="4">Adhesin</fullName>
    </recommendedName>
</protein>
<evidence type="ECO:0000256" key="1">
    <source>
        <dbReference type="SAM" id="MobiDB-lite"/>
    </source>
</evidence>
<dbReference type="Pfam" id="PF13332">
    <property type="entry name" value="Fil_haemagg_2"/>
    <property type="match status" value="3"/>
</dbReference>
<evidence type="ECO:0000313" key="3">
    <source>
        <dbReference type="Proteomes" id="UP000235803"/>
    </source>
</evidence>
<feature type="region of interest" description="Disordered" evidence="1">
    <location>
        <begin position="2192"/>
        <end position="2216"/>
    </location>
</feature>
<dbReference type="EMBL" id="PNRF01000028">
    <property type="protein sequence ID" value="PMR74361.1"/>
    <property type="molecule type" value="Genomic_DNA"/>
</dbReference>
<dbReference type="InterPro" id="IPR008619">
    <property type="entry name" value="Filamentous_hemagglutn_rpt"/>
</dbReference>
<name>A0A2N7U1Q4_9GAMM</name>
<sequence length="2617" mass="276967">ARQLQGDEGLIVSQGELAIRGEELVLSQALTQAERIAIQAGQLDHRGGELRQLHDASPLTLAIDSKLDNREGMILSAADLSLDAGELNNADGLLHAEGDLAVGADSVTNQRGELAAAGALHLDVVDGLDNTQGRILAEQDVEIMADNLDNTAGLIGAVHGELTIAADTLDNTQGRLEAERDLTLDVAGTLRNAGGEIVQLGEGDMQLSARQLQGDEGLIVSQGELAIQGEVIHLAGALTQAGHIDIQAGHLDHRGGEMRHLGEASPLALDINGELDNREGVILSAADLSLNAGELNNADGLLHAEGGLTVEAGSIGNRQGELFAAGDVGLRVRERLDNTLGHLIAREALHIEAGGVDNRAGLMGALRGGLILDADEIDNTQGRLEAERDLTLDVAGTLINRVGELLQFDDGEIRLIAQHLAGSDGVILGQGELTLTVEEAQLDGATTQAERITLVADRLDHRGGEMLHFGHSPLALRVRDEFDNSAGLIVSQSALELDAGMLHNAGGILHGEGDVTLHADELDNRQGELFAGRDLRLNLTGTLDNRQGQMIAVNDLAIEADQVRSHAGLIAALDGALQAGAHTLDNTQGRLEAQGDLTLAVTGALINDTGDILQLGQGDLHIDARELAGQAGIIASQGGLRLWGETLDLSHALTQAEHIDLSADALDHRGGDVRHLSAATPLRLVVEGDLNNQGGLISSEAGLDLRAGALNNASGLIHARQTLALDADSLDNQSGELFSGDALRLDVVNNIDNTQGQLLAQHDAEVRAGALNNADGTLAAVAGDLNLTSQAAIDNQGGTLDAGGQLDLDTQGLDNRDGQIIAERITLNTHGQALDNSTGLIAAFGGLELASGALNNHRGTLQAGGDLHLDTQGQVLINTDSGSQGGILAGGELRIDSGTLNNAAGVIGGASLRLLARAIDNTLGTLLSEGDLSLDADSLDNREGQLQALNDAQLRVVQFLDNTRGLLRAGDELDIAAERLRNTDTSGNGQGVEGPQVRIAAAQVENDQGAIRANEYLAIDTQALTNQAGLLSSLHTLVLESERLDNRKGTLIANQALNVTSGDLQGNGRMLSLGDMALRLSGDITLDAADQWQAQGDFSLTTDGVIANHGLLAAGGQLDLEAQALTNAREAELTATRLRVDTDRLTNHGLIDGIDVRLDADILDNLGGGRIYGDQLSLQAGILTNAAKDGQAPVIAARDRLDIGAQRLANRDDALIFSIGDMAIAGRLDANGHATGQAQRIDNNSATIEALGNLHLATGELYNTNEYFETTEVEAAIEEKTYFKPLRRDGTYHMYSGVPYVHVIWGDKKIPESEFAWRLYDYPSYGHPIEALVHWPTQQAIELWEVYDIERTELRNEVVKSLPGKILAGSSMELIGNELINDKSQILAGGHLAGDLDNLENRRAEGGIHVIERGVKWINYNWEYTIPNVTAEFLASIEPYEAYYTLDDTETLPIGEVRGNSGHTGTSLDLSAPSNITVAGSAQGAGNAQAEFRFNQTSGIIEVPVMASSGEAFSGNAHRSERQVDGTTAQRQASSSERNLQGEAVDGGASLGEQTLGGITAERQAFSSGRHPQGEAVHAGAAEVIRTVMPSVNPPNNSLFQIRPEATAPVLIETDPRFTDRQQWVGSDYMLQALQQDPTQVHKRLGDGFYEQRLVREQIAQLTGQRFLEGHNDDQAQFTALMNAGITFAEEHDLRPGVALTAEQMAQLTSDIVWLVEQEVELDDGSTVTVLVPQVYVRVREGDLTGDGTLIAGNSLQLDIAGDLLNSGTLAGREVMDISAKNIANLGGRISGNRVNLEANRDITNIEGRIDGAQVHLDAGRDIANLGGDMSARERLDLQAGRDIANLGGDMSARERLELQAGRDITIASTERLAGLYVSDGAGQLLASAGRDIAILGAEVNSAGDLQLTAGRDLEIASTLNHEQRWGGISERSEIEHGATLHAGGDLILGAGRDLSLTAAEVSAQGSGLLSAGRDLSLNALEVGSSVNLGRSLTSVNSSETGTRLDVGGSAALVAGQDITARAAEITSGDDLALAAGGDITLESGLSQQYQESRRGRTHTIERHSQVQRTALDAGGNLALEAGNDLTLSAAQLRAGSDASLFAGNRIELLTAQEEDYAFYESSRSGGLFRSRRHQRDETHDVREIGSEMMAEGDIALVSGGDQTYRGARLESGQDLSLIGGGEITFDTASDIRTESHERSRSNALSQSARGHGSTRETLRQNELMAQGDIRIHAEQGIHALYEARDGESLDAAIERVVANDPDLAWLQTLQGRDDVTWESIEAFRDEWRYSQSGLSPIATTILTAVVSYYTAGAVSGMVGNLSGAAAGSQATFAAGATTASGTTIAAGSGNAILSGMAGGAAGGGIGAFSQGGDWREAAWRGGMTGGFTGYLSGGTFYDNPITLTQDAGKFLAEANFMDFAKTAMYVGMQPVISDAQKKMAEELGMNPDELNWLLMASSIAGDSILDENKVRYKREDDQFSQSDSIGGRGWLHRGFRHTVFDAVDTALTYQGLPTNTVRNYLYDTARPAEYNSFTGHSLGTGDAAYLARYGHVEQAYLHSLPLGIVAPPNAEVTLGSWDVINGGRLGLLLNWDANVVPAWPWQHPFGHYYEFIETSD</sequence>
<dbReference type="GO" id="GO:0003824">
    <property type="term" value="F:catalytic activity"/>
    <property type="evidence" value="ECO:0007669"/>
    <property type="project" value="UniProtKB-ARBA"/>
</dbReference>
<proteinExistence type="predicted"/>